<evidence type="ECO:0000313" key="4">
    <source>
        <dbReference type="Proteomes" id="UP001162889"/>
    </source>
</evidence>
<keyword evidence="4" id="KW-1185">Reference proteome</keyword>
<dbReference type="Proteomes" id="UP001162889">
    <property type="component" value="Unassembled WGS sequence"/>
</dbReference>
<name>A0AA41HCP9_9BURK</name>
<evidence type="ECO:0000313" key="3">
    <source>
        <dbReference type="Proteomes" id="UP001155901"/>
    </source>
</evidence>
<dbReference type="RefSeq" id="WP_217945787.1">
    <property type="nucleotide sequence ID" value="NZ_JAHTGR010000022.1"/>
</dbReference>
<gene>
    <name evidence="1" type="ORF">KVP70_28575</name>
    <name evidence="2" type="ORF">L1274_006129</name>
</gene>
<evidence type="ECO:0000313" key="2">
    <source>
        <dbReference type="EMBL" id="MCP2012368.1"/>
    </source>
</evidence>
<reference evidence="1" key="1">
    <citation type="submission" date="2021-07" db="EMBL/GenBank/DDBJ databases">
        <title>Characterization of violacein-producing bacteria and related species.</title>
        <authorList>
            <person name="Wilson H.S."/>
            <person name="De Leon M.E."/>
        </authorList>
    </citation>
    <scope>NUCLEOTIDE SEQUENCE</scope>
    <source>
        <strain evidence="1">HSC-15S17</strain>
    </source>
</reference>
<dbReference type="Proteomes" id="UP001155901">
    <property type="component" value="Unassembled WGS sequence"/>
</dbReference>
<accession>A0AA41HCP9</accession>
<evidence type="ECO:0000313" key="1">
    <source>
        <dbReference type="EMBL" id="MBV6324884.1"/>
    </source>
</evidence>
<proteinExistence type="predicted"/>
<dbReference type="EMBL" id="JAHTGR010000022">
    <property type="protein sequence ID" value="MBV6324884.1"/>
    <property type="molecule type" value="Genomic_DNA"/>
</dbReference>
<comment type="caution">
    <text evidence="1">The sequence shown here is derived from an EMBL/GenBank/DDBJ whole genome shotgun (WGS) entry which is preliminary data.</text>
</comment>
<dbReference type="EMBL" id="JALJZU010000017">
    <property type="protein sequence ID" value="MCP2012368.1"/>
    <property type="molecule type" value="Genomic_DNA"/>
</dbReference>
<sequence length="158" mass="18219">MNPFSLIDYRDEFYLKTFRRWNVVNNLSRNAKFKGGVPLHKAALVDFLLCNPPLLQRILVHFGRAEPSLNLEELLYQNNLEFGGAQDIGDFCQTCVLLISEKYLEFRKIDGEILLIGSEDKLSLDNYLSQRWEKEIDLLQPLLGKSLNILSNAVLGRF</sequence>
<organism evidence="1 3">
    <name type="scientific">Duganella violaceipulchra</name>
    <dbReference type="NCBI Taxonomy" id="2849652"/>
    <lineage>
        <taxon>Bacteria</taxon>
        <taxon>Pseudomonadati</taxon>
        <taxon>Pseudomonadota</taxon>
        <taxon>Betaproteobacteria</taxon>
        <taxon>Burkholderiales</taxon>
        <taxon>Oxalobacteraceae</taxon>
        <taxon>Telluria group</taxon>
        <taxon>Duganella</taxon>
    </lineage>
</organism>
<reference evidence="2" key="2">
    <citation type="submission" date="2022-03" db="EMBL/GenBank/DDBJ databases">
        <title>Genome Encyclopedia of Bacteria and Archaea VI: Functional Genomics of Type Strains.</title>
        <authorList>
            <person name="Whitman W."/>
        </authorList>
    </citation>
    <scope>NUCLEOTIDE SEQUENCE</scope>
    <source>
        <strain evidence="2">HSC-15S17</strain>
    </source>
</reference>
<dbReference type="AlphaFoldDB" id="A0AA41HCP9"/>
<protein>
    <submittedName>
        <fullName evidence="1">Uncharacterized protein</fullName>
    </submittedName>
</protein>